<proteinExistence type="predicted"/>
<organism evidence="2 3">
    <name type="scientific">Streptomyces piniterrae</name>
    <dbReference type="NCBI Taxonomy" id="2571125"/>
    <lineage>
        <taxon>Bacteria</taxon>
        <taxon>Bacillati</taxon>
        <taxon>Actinomycetota</taxon>
        <taxon>Actinomycetes</taxon>
        <taxon>Kitasatosporales</taxon>
        <taxon>Streptomycetaceae</taxon>
        <taxon>Streptomyces</taxon>
    </lineage>
</organism>
<comment type="caution">
    <text evidence="2">The sequence shown here is derived from an EMBL/GenBank/DDBJ whole genome shotgun (WGS) entry which is preliminary data.</text>
</comment>
<dbReference type="OrthoDB" id="4272688at2"/>
<sequence>MTTANPLSKLPDIDEVEPASDADQQCIDEVRAVLSRHGALQRFGLTLLHEHFDVADDEILVEEIDVENRTLTSRPQKVTDVGNSLATAWRLDEPTAIGRCITRCARKRADFRGRGGVHVRSHNREK</sequence>
<dbReference type="EMBL" id="SUMB01000012">
    <property type="protein sequence ID" value="TJZ44604.1"/>
    <property type="molecule type" value="Genomic_DNA"/>
</dbReference>
<name>A0A4U0N4S0_9ACTN</name>
<dbReference type="AlphaFoldDB" id="A0A4U0N4S0"/>
<dbReference type="RefSeq" id="WP_136743363.1">
    <property type="nucleotide sequence ID" value="NZ_SUMB01000012.1"/>
</dbReference>
<dbReference type="Proteomes" id="UP000308697">
    <property type="component" value="Unassembled WGS sequence"/>
</dbReference>
<reference evidence="2 3" key="1">
    <citation type="submission" date="2019-04" db="EMBL/GenBank/DDBJ databases">
        <title>Streptomyces piniterrae sp. nov., a heliquinomycin-producing actinomycete isolated from rhizosphere soil of Pinus yunnanensis.</title>
        <authorList>
            <person name="Zhuang X."/>
            <person name="Zhao J."/>
        </authorList>
    </citation>
    <scope>NUCLEOTIDE SEQUENCE [LARGE SCALE GENOMIC DNA]</scope>
    <source>
        <strain evidence="3">jys28</strain>
    </source>
</reference>
<evidence type="ECO:0000313" key="3">
    <source>
        <dbReference type="Proteomes" id="UP000308697"/>
    </source>
</evidence>
<gene>
    <name evidence="2" type="ORF">FCH28_30250</name>
</gene>
<accession>A0A4U0N4S0</accession>
<evidence type="ECO:0000256" key="1">
    <source>
        <dbReference type="SAM" id="MobiDB-lite"/>
    </source>
</evidence>
<evidence type="ECO:0000313" key="2">
    <source>
        <dbReference type="EMBL" id="TJZ44604.1"/>
    </source>
</evidence>
<feature type="region of interest" description="Disordered" evidence="1">
    <location>
        <begin position="1"/>
        <end position="21"/>
    </location>
</feature>
<protein>
    <submittedName>
        <fullName evidence="2">Uncharacterized protein</fullName>
    </submittedName>
</protein>
<keyword evidence="3" id="KW-1185">Reference proteome</keyword>